<accession>A0A8K0D410</accession>
<feature type="transmembrane region" description="Helical" evidence="1">
    <location>
        <begin position="54"/>
        <end position="75"/>
    </location>
</feature>
<dbReference type="AlphaFoldDB" id="A0A8K0D410"/>
<comment type="caution">
    <text evidence="2">The sequence shown here is derived from an EMBL/GenBank/DDBJ whole genome shotgun (WGS) entry which is preliminary data.</text>
</comment>
<feature type="non-terminal residue" evidence="2">
    <location>
        <position position="1"/>
    </location>
</feature>
<keyword evidence="3" id="KW-1185">Reference proteome</keyword>
<gene>
    <name evidence="2" type="ORF">ILUMI_09547</name>
</gene>
<keyword evidence="1" id="KW-1133">Transmembrane helix</keyword>
<keyword evidence="1" id="KW-0472">Membrane</keyword>
<name>A0A8K0D410_IGNLU</name>
<organism evidence="2 3">
    <name type="scientific">Ignelater luminosus</name>
    <name type="common">Cucubano</name>
    <name type="synonym">Pyrophorus luminosus</name>
    <dbReference type="NCBI Taxonomy" id="2038154"/>
    <lineage>
        <taxon>Eukaryota</taxon>
        <taxon>Metazoa</taxon>
        <taxon>Ecdysozoa</taxon>
        <taxon>Arthropoda</taxon>
        <taxon>Hexapoda</taxon>
        <taxon>Insecta</taxon>
        <taxon>Pterygota</taxon>
        <taxon>Neoptera</taxon>
        <taxon>Endopterygota</taxon>
        <taxon>Coleoptera</taxon>
        <taxon>Polyphaga</taxon>
        <taxon>Elateriformia</taxon>
        <taxon>Elateroidea</taxon>
        <taxon>Elateridae</taxon>
        <taxon>Agrypninae</taxon>
        <taxon>Pyrophorini</taxon>
        <taxon>Ignelater</taxon>
    </lineage>
</organism>
<feature type="non-terminal residue" evidence="2">
    <location>
        <position position="80"/>
    </location>
</feature>
<dbReference type="EMBL" id="VTPC01004897">
    <property type="protein sequence ID" value="KAF2896627.1"/>
    <property type="molecule type" value="Genomic_DNA"/>
</dbReference>
<sequence length="80" mass="9393">NMFQNNIQYVQSEYEENNNIDVSSIPWEYLESKVNATVHYHISIIEVVTDLEDIFSNAMFSIYIFTLTILCFEVYRAATV</sequence>
<protein>
    <submittedName>
        <fullName evidence="2">Uncharacterized protein</fullName>
    </submittedName>
</protein>
<evidence type="ECO:0000313" key="3">
    <source>
        <dbReference type="Proteomes" id="UP000801492"/>
    </source>
</evidence>
<proteinExistence type="predicted"/>
<evidence type="ECO:0000313" key="2">
    <source>
        <dbReference type="EMBL" id="KAF2896627.1"/>
    </source>
</evidence>
<reference evidence="2" key="1">
    <citation type="submission" date="2019-08" db="EMBL/GenBank/DDBJ databases">
        <title>The genome of the North American firefly Photinus pyralis.</title>
        <authorList>
            <consortium name="Photinus pyralis genome working group"/>
            <person name="Fallon T.R."/>
            <person name="Sander Lower S.E."/>
            <person name="Weng J.-K."/>
        </authorList>
    </citation>
    <scope>NUCLEOTIDE SEQUENCE</scope>
    <source>
        <strain evidence="2">TRF0915ILg1</strain>
        <tissue evidence="2">Whole body</tissue>
    </source>
</reference>
<dbReference type="Proteomes" id="UP000801492">
    <property type="component" value="Unassembled WGS sequence"/>
</dbReference>
<dbReference type="OrthoDB" id="6617147at2759"/>
<evidence type="ECO:0000256" key="1">
    <source>
        <dbReference type="SAM" id="Phobius"/>
    </source>
</evidence>
<keyword evidence="1" id="KW-0812">Transmembrane</keyword>